<evidence type="ECO:0000313" key="4">
    <source>
        <dbReference type="Proteomes" id="UP000267821"/>
    </source>
</evidence>
<keyword evidence="4" id="KW-1185">Reference proteome</keyword>
<dbReference type="OrthoDB" id="5396453at2759"/>
<keyword evidence="2" id="KW-0812">Transmembrane</keyword>
<keyword evidence="2" id="KW-0472">Membrane</keyword>
<feature type="transmembrane region" description="Helical" evidence="2">
    <location>
        <begin position="600"/>
        <end position="623"/>
    </location>
</feature>
<gene>
    <name evidence="3" type="ORF">L211DRAFT_284869</name>
</gene>
<sequence>MTPFQHRIILPPILLVIHGVLLMPLFLPISPHGNELLIEGLPLHLQYSIPLGVIGFVVVMVTKQLAVKIPLPRDPRKKRLAEGLEWIVLFLVGFLEEVWRWGVVRILVKLEGGDGGYGTVSWIRTVRTKTEDLIAVENASGGPLWKGVYFMGWTWCCIESGFAWRSFAPHSEDGRHTAQHNHNHPHHHHHHHQRHDRSNRHRYEGSPQASPRASYYPQSRGSHGVSPSVEAADDANPFFSTVRTPVWEGSDLRQNLSKSNLSLRDPSRVEIHPTSADPSRAMFGSQCNFGGTCISGGQVATGSPQSPTTGRYNRDLEGGQRQEGSNSENEYGDDEDDCYASASESDYSSIRSSSETAGSRSATPLLSSSLPYDPNSQHPHQAFEQQSLLQSQYRRMSYNTLTEPVPAPSNATSNEDGGPEGEVIVRDHDQNDSSGGAARVSPLRPRAYPSYPSYSASYNHSYFSASPATRNRPFNLHLPGSPRSPLSPVDDGYFPQQLDQEQQQPQQSQRARPSRLPLHHYLRMIYGVDTNSLSIWLPILWRTAALFRSLGHVLLFAWFPSLIHKGDFQFWTLIMVSFISVQKGWYTVEWVGGTVARNGVIKVSIFTTLLSLVVYLVGLKLWCIIP</sequence>
<feature type="compositionally biased region" description="Polar residues" evidence="1">
    <location>
        <begin position="207"/>
        <end position="221"/>
    </location>
</feature>
<dbReference type="InParanoid" id="A0A3N4LPV7"/>
<feature type="transmembrane region" description="Helical" evidence="2">
    <location>
        <begin position="43"/>
        <end position="62"/>
    </location>
</feature>
<dbReference type="STRING" id="1051890.A0A3N4LPV7"/>
<keyword evidence="2" id="KW-1133">Transmembrane helix</keyword>
<evidence type="ECO:0000313" key="3">
    <source>
        <dbReference type="EMBL" id="RPB23322.1"/>
    </source>
</evidence>
<protein>
    <submittedName>
        <fullName evidence="3">Uncharacterized protein</fullName>
    </submittedName>
</protein>
<dbReference type="Proteomes" id="UP000267821">
    <property type="component" value="Unassembled WGS sequence"/>
</dbReference>
<feature type="compositionally biased region" description="Basic residues" evidence="1">
    <location>
        <begin position="177"/>
        <end position="200"/>
    </location>
</feature>
<dbReference type="EMBL" id="ML121547">
    <property type="protein sequence ID" value="RPB23322.1"/>
    <property type="molecule type" value="Genomic_DNA"/>
</dbReference>
<feature type="compositionally biased region" description="Low complexity" evidence="1">
    <location>
        <begin position="496"/>
        <end position="509"/>
    </location>
</feature>
<feature type="region of interest" description="Disordered" evidence="1">
    <location>
        <begin position="401"/>
        <end position="446"/>
    </location>
</feature>
<name>A0A3N4LPV7_9PEZI</name>
<feature type="compositionally biased region" description="Polar residues" evidence="1">
    <location>
        <begin position="355"/>
        <end position="384"/>
    </location>
</feature>
<proteinExistence type="predicted"/>
<feature type="transmembrane region" description="Helical" evidence="2">
    <location>
        <begin position="83"/>
        <end position="102"/>
    </location>
</feature>
<feature type="region of interest" description="Disordered" evidence="1">
    <location>
        <begin position="473"/>
        <end position="513"/>
    </location>
</feature>
<feature type="region of interest" description="Disordered" evidence="1">
    <location>
        <begin position="172"/>
        <end position="232"/>
    </location>
</feature>
<dbReference type="AlphaFoldDB" id="A0A3N4LPV7"/>
<evidence type="ECO:0000256" key="2">
    <source>
        <dbReference type="SAM" id="Phobius"/>
    </source>
</evidence>
<feature type="compositionally biased region" description="Low complexity" evidence="1">
    <location>
        <begin position="339"/>
        <end position="354"/>
    </location>
</feature>
<accession>A0A3N4LPV7</accession>
<feature type="region of interest" description="Disordered" evidence="1">
    <location>
        <begin position="298"/>
        <end position="384"/>
    </location>
</feature>
<feature type="transmembrane region" description="Helical" evidence="2">
    <location>
        <begin position="12"/>
        <end position="31"/>
    </location>
</feature>
<reference evidence="3 4" key="1">
    <citation type="journal article" date="2018" name="Nat. Ecol. Evol.">
        <title>Pezizomycetes genomes reveal the molecular basis of ectomycorrhizal truffle lifestyle.</title>
        <authorList>
            <person name="Murat C."/>
            <person name="Payen T."/>
            <person name="Noel B."/>
            <person name="Kuo A."/>
            <person name="Morin E."/>
            <person name="Chen J."/>
            <person name="Kohler A."/>
            <person name="Krizsan K."/>
            <person name="Balestrini R."/>
            <person name="Da Silva C."/>
            <person name="Montanini B."/>
            <person name="Hainaut M."/>
            <person name="Levati E."/>
            <person name="Barry K.W."/>
            <person name="Belfiori B."/>
            <person name="Cichocki N."/>
            <person name="Clum A."/>
            <person name="Dockter R.B."/>
            <person name="Fauchery L."/>
            <person name="Guy J."/>
            <person name="Iotti M."/>
            <person name="Le Tacon F."/>
            <person name="Lindquist E.A."/>
            <person name="Lipzen A."/>
            <person name="Malagnac F."/>
            <person name="Mello A."/>
            <person name="Molinier V."/>
            <person name="Miyauchi S."/>
            <person name="Poulain J."/>
            <person name="Riccioni C."/>
            <person name="Rubini A."/>
            <person name="Sitrit Y."/>
            <person name="Splivallo R."/>
            <person name="Traeger S."/>
            <person name="Wang M."/>
            <person name="Zifcakova L."/>
            <person name="Wipf D."/>
            <person name="Zambonelli A."/>
            <person name="Paolocci F."/>
            <person name="Nowrousian M."/>
            <person name="Ottonello S."/>
            <person name="Baldrian P."/>
            <person name="Spatafora J.W."/>
            <person name="Henrissat B."/>
            <person name="Nagy L.G."/>
            <person name="Aury J.M."/>
            <person name="Wincker P."/>
            <person name="Grigoriev I.V."/>
            <person name="Bonfante P."/>
            <person name="Martin F.M."/>
        </authorList>
    </citation>
    <scope>NUCLEOTIDE SEQUENCE [LARGE SCALE GENOMIC DNA]</scope>
    <source>
        <strain evidence="3 4">ATCC MYA-4762</strain>
    </source>
</reference>
<evidence type="ECO:0000256" key="1">
    <source>
        <dbReference type="SAM" id="MobiDB-lite"/>
    </source>
</evidence>
<organism evidence="3 4">
    <name type="scientific">Terfezia boudieri ATCC MYA-4762</name>
    <dbReference type="NCBI Taxonomy" id="1051890"/>
    <lineage>
        <taxon>Eukaryota</taxon>
        <taxon>Fungi</taxon>
        <taxon>Dikarya</taxon>
        <taxon>Ascomycota</taxon>
        <taxon>Pezizomycotina</taxon>
        <taxon>Pezizomycetes</taxon>
        <taxon>Pezizales</taxon>
        <taxon>Pezizaceae</taxon>
        <taxon>Terfezia</taxon>
    </lineage>
</organism>
<feature type="compositionally biased region" description="Polar residues" evidence="1">
    <location>
        <begin position="298"/>
        <end position="311"/>
    </location>
</feature>